<accession>A0ABP4XE52</accession>
<comment type="caution">
    <text evidence="2">The sequence shown here is derived from an EMBL/GenBank/DDBJ whole genome shotgun (WGS) entry which is preliminary data.</text>
</comment>
<name>A0ABP4XE52_9ACTN</name>
<keyword evidence="3" id="KW-1185">Reference proteome</keyword>
<dbReference type="Proteomes" id="UP001500655">
    <property type="component" value="Unassembled WGS sequence"/>
</dbReference>
<dbReference type="EMBL" id="BAAALS010000042">
    <property type="protein sequence ID" value="GAA1775216.1"/>
    <property type="molecule type" value="Genomic_DNA"/>
</dbReference>
<dbReference type="PANTHER" id="PTHR13696">
    <property type="entry name" value="P-LOOP CONTAINING NUCLEOSIDE TRIPHOSPHATE HYDROLASE"/>
    <property type="match status" value="1"/>
</dbReference>
<feature type="domain" description="AAA" evidence="1">
    <location>
        <begin position="3"/>
        <end position="201"/>
    </location>
</feature>
<gene>
    <name evidence="2" type="ORF">GCM10009681_53500</name>
</gene>
<evidence type="ECO:0000313" key="3">
    <source>
        <dbReference type="Proteomes" id="UP001500655"/>
    </source>
</evidence>
<dbReference type="Gene3D" id="3.40.50.300">
    <property type="entry name" value="P-loop containing nucleotide triphosphate hydrolases"/>
    <property type="match status" value="1"/>
</dbReference>
<dbReference type="Pfam" id="PF13614">
    <property type="entry name" value="AAA_31"/>
    <property type="match status" value="1"/>
</dbReference>
<dbReference type="InterPro" id="IPR027417">
    <property type="entry name" value="P-loop_NTPase"/>
</dbReference>
<evidence type="ECO:0000259" key="1">
    <source>
        <dbReference type="Pfam" id="PF13614"/>
    </source>
</evidence>
<dbReference type="PANTHER" id="PTHR13696:SF52">
    <property type="entry name" value="PARA FAMILY PROTEIN CT_582"/>
    <property type="match status" value="1"/>
</dbReference>
<proteinExistence type="predicted"/>
<sequence length="306" mass="33251">MPRTVSVINYKGGVGKTTLTANIGAELANRGRTVLLIDLDPQSSLTFSFYTARQWEEELQDERTILQWIGALLSDGQPTPLADFVLTPTRVNELVAANGGRLDLIASHLGLIDVDQDLAAELGGSRFQVTSPNFLRVHRMLADALADDAFGQYDVVLIDCPPNFGMATRAGIVASERVLVPAKPDYLSSLGINYLRGRLSDLVGDYNKVVLADSGTVPPITPEIMGVVVTMVQYTGVRPITVHRENIRALAATELPVFRQTMRQSSALFGQGGEGSLPVVLTPGINDTVLYELHQLTSEFYAKIRV</sequence>
<evidence type="ECO:0000313" key="2">
    <source>
        <dbReference type="EMBL" id="GAA1775216.1"/>
    </source>
</evidence>
<dbReference type="SUPFAM" id="SSF52540">
    <property type="entry name" value="P-loop containing nucleoside triphosphate hydrolases"/>
    <property type="match status" value="1"/>
</dbReference>
<reference evidence="3" key="1">
    <citation type="journal article" date="2019" name="Int. J. Syst. Evol. Microbiol.">
        <title>The Global Catalogue of Microorganisms (GCM) 10K type strain sequencing project: providing services to taxonomists for standard genome sequencing and annotation.</title>
        <authorList>
            <consortium name="The Broad Institute Genomics Platform"/>
            <consortium name="The Broad Institute Genome Sequencing Center for Infectious Disease"/>
            <person name="Wu L."/>
            <person name="Ma J."/>
        </authorList>
    </citation>
    <scope>NUCLEOTIDE SEQUENCE [LARGE SCALE GENOMIC DNA]</scope>
    <source>
        <strain evidence="3">JCM 13249</strain>
    </source>
</reference>
<dbReference type="InterPro" id="IPR050678">
    <property type="entry name" value="DNA_Partitioning_ATPase"/>
</dbReference>
<dbReference type="InterPro" id="IPR025669">
    <property type="entry name" value="AAA_dom"/>
</dbReference>
<organism evidence="2 3">
    <name type="scientific">Luedemannella helvata</name>
    <dbReference type="NCBI Taxonomy" id="349315"/>
    <lineage>
        <taxon>Bacteria</taxon>
        <taxon>Bacillati</taxon>
        <taxon>Actinomycetota</taxon>
        <taxon>Actinomycetes</taxon>
        <taxon>Micromonosporales</taxon>
        <taxon>Micromonosporaceae</taxon>
        <taxon>Luedemannella</taxon>
    </lineage>
</organism>
<dbReference type="CDD" id="cd02042">
    <property type="entry name" value="ParAB_family"/>
    <property type="match status" value="1"/>
</dbReference>
<protein>
    <submittedName>
        <fullName evidence="2">AAA family ATPase</fullName>
    </submittedName>
</protein>
<dbReference type="RefSeq" id="WP_344087936.1">
    <property type="nucleotide sequence ID" value="NZ_BAAALS010000042.1"/>
</dbReference>